<protein>
    <recommendedName>
        <fullName evidence="3">STAS/SEC14 domain-containing protein</fullName>
    </recommendedName>
</protein>
<dbReference type="Proteomes" id="UP000280066">
    <property type="component" value="Unassembled WGS sequence"/>
</dbReference>
<gene>
    <name evidence="1" type="ORF">EI290_21440</name>
</gene>
<dbReference type="RefSeq" id="WP_125433702.1">
    <property type="nucleotide sequence ID" value="NZ_RWIS01000021.1"/>
</dbReference>
<proteinExistence type="predicted"/>
<dbReference type="EMBL" id="RWIS01000021">
    <property type="protein sequence ID" value="RSK23954.1"/>
    <property type="molecule type" value="Genomic_DNA"/>
</dbReference>
<dbReference type="AlphaFoldDB" id="A0A3R9LP64"/>
<dbReference type="OrthoDB" id="882983at2"/>
<name>A0A3R9LP64_9BACT</name>
<evidence type="ECO:0000313" key="1">
    <source>
        <dbReference type="EMBL" id="RSK23954.1"/>
    </source>
</evidence>
<accession>A0A3R9LP64</accession>
<organism evidence="1 2">
    <name type="scientific">Hymenobacter metallilatus</name>
    <dbReference type="NCBI Taxonomy" id="2493666"/>
    <lineage>
        <taxon>Bacteria</taxon>
        <taxon>Pseudomonadati</taxon>
        <taxon>Bacteroidota</taxon>
        <taxon>Cytophagia</taxon>
        <taxon>Cytophagales</taxon>
        <taxon>Hymenobacteraceae</taxon>
        <taxon>Hymenobacter</taxon>
    </lineage>
</organism>
<evidence type="ECO:0008006" key="3">
    <source>
        <dbReference type="Google" id="ProtNLM"/>
    </source>
</evidence>
<reference evidence="1 2" key="1">
    <citation type="submission" date="2018-12" db="EMBL/GenBank/DDBJ databases">
        <authorList>
            <person name="Feng G."/>
            <person name="Zhu H."/>
        </authorList>
    </citation>
    <scope>NUCLEOTIDE SEQUENCE [LARGE SCALE GENOMIC DNA]</scope>
    <source>
        <strain evidence="1 2">9PBR-2</strain>
    </source>
</reference>
<sequence>MPSPAIYFENTLAVITQESRGRYVRVRWKRVLWDLLAGQEAMNSLLECLLYSGWKKVLIKQPPLRGFPLSYHTWLLYDWLPRAQMLGTVSYALIPPQDLSAHVGFADFLSQLHRFKICYFVANSREQAVAWLNSQSTD</sequence>
<keyword evidence="2" id="KW-1185">Reference proteome</keyword>
<comment type="caution">
    <text evidence="1">The sequence shown here is derived from an EMBL/GenBank/DDBJ whole genome shotgun (WGS) entry which is preliminary data.</text>
</comment>
<evidence type="ECO:0000313" key="2">
    <source>
        <dbReference type="Proteomes" id="UP000280066"/>
    </source>
</evidence>